<evidence type="ECO:0000256" key="2">
    <source>
        <dbReference type="ARBA" id="ARBA00006518"/>
    </source>
</evidence>
<accession>A0A1J1IEA9</accession>
<evidence type="ECO:0000256" key="1">
    <source>
        <dbReference type="ARBA" id="ARBA00004141"/>
    </source>
</evidence>
<dbReference type="Pfam" id="PF20654">
    <property type="entry name" value="Sec3_C-term"/>
    <property type="match status" value="1"/>
</dbReference>
<feature type="compositionally biased region" description="Basic and acidic residues" evidence="10">
    <location>
        <begin position="1"/>
        <end position="12"/>
    </location>
</feature>
<feature type="region of interest" description="Disordered" evidence="10">
    <location>
        <begin position="1"/>
        <end position="31"/>
    </location>
</feature>
<evidence type="ECO:0000313" key="14">
    <source>
        <dbReference type="Proteomes" id="UP000183832"/>
    </source>
</evidence>
<feature type="transmembrane region" description="Helical" evidence="11">
    <location>
        <begin position="468"/>
        <end position="485"/>
    </location>
</feature>
<feature type="transmembrane region" description="Helical" evidence="11">
    <location>
        <begin position="551"/>
        <end position="577"/>
    </location>
</feature>
<evidence type="ECO:0000256" key="4">
    <source>
        <dbReference type="ARBA" id="ARBA00022483"/>
    </source>
</evidence>
<keyword evidence="8 11" id="KW-0472">Membrane</keyword>
<feature type="transmembrane region" description="Helical" evidence="11">
    <location>
        <begin position="163"/>
        <end position="185"/>
    </location>
</feature>
<keyword evidence="3" id="KW-0813">Transport</keyword>
<evidence type="ECO:0000256" key="5">
    <source>
        <dbReference type="ARBA" id="ARBA00022692"/>
    </source>
</evidence>
<dbReference type="Gene3D" id="2.30.29.90">
    <property type="match status" value="1"/>
</dbReference>
<dbReference type="Pfam" id="PF00939">
    <property type="entry name" value="Na_sulph_symp"/>
    <property type="match status" value="1"/>
</dbReference>
<name>A0A1J1IEA9_9DIPT</name>
<dbReference type="GO" id="GO:0005546">
    <property type="term" value="F:phosphatidylinositol-4,5-bisphosphate binding"/>
    <property type="evidence" value="ECO:0007669"/>
    <property type="project" value="TreeGrafter"/>
</dbReference>
<evidence type="ECO:0000256" key="11">
    <source>
        <dbReference type="SAM" id="Phobius"/>
    </source>
</evidence>
<dbReference type="GO" id="GO:0006887">
    <property type="term" value="P:exocytosis"/>
    <property type="evidence" value="ECO:0007669"/>
    <property type="project" value="UniProtKB-KW"/>
</dbReference>
<keyword evidence="4" id="KW-0268">Exocytosis</keyword>
<feature type="region of interest" description="Disordered" evidence="10">
    <location>
        <begin position="722"/>
        <end position="744"/>
    </location>
</feature>
<dbReference type="GO" id="GO:0005886">
    <property type="term" value="C:plasma membrane"/>
    <property type="evidence" value="ECO:0007669"/>
    <property type="project" value="TreeGrafter"/>
</dbReference>
<dbReference type="CDD" id="cd01115">
    <property type="entry name" value="SLC13_permease"/>
    <property type="match status" value="1"/>
</dbReference>
<feature type="transmembrane region" description="Helical" evidence="11">
    <location>
        <begin position="69"/>
        <end position="88"/>
    </location>
</feature>
<feature type="transmembrane region" description="Helical" evidence="11">
    <location>
        <begin position="282"/>
        <end position="303"/>
    </location>
</feature>
<dbReference type="GO" id="GO:0006893">
    <property type="term" value="P:Golgi to plasma membrane transport"/>
    <property type="evidence" value="ECO:0007669"/>
    <property type="project" value="TreeGrafter"/>
</dbReference>
<keyword evidence="5 11" id="KW-0812">Transmembrane</keyword>
<evidence type="ECO:0000256" key="8">
    <source>
        <dbReference type="ARBA" id="ARBA00023136"/>
    </source>
</evidence>
<evidence type="ECO:0000256" key="3">
    <source>
        <dbReference type="ARBA" id="ARBA00022448"/>
    </source>
</evidence>
<keyword evidence="6 11" id="KW-1133">Transmembrane helix</keyword>
<dbReference type="PANTHER" id="PTHR16092:SF14">
    <property type="entry name" value="EXOCYST COMPLEX COMPONENT 1 ISOFORM X1"/>
    <property type="match status" value="1"/>
</dbReference>
<feature type="transmembrane region" description="Helical" evidence="11">
    <location>
        <begin position="515"/>
        <end position="531"/>
    </location>
</feature>
<evidence type="ECO:0000259" key="12">
    <source>
        <dbReference type="SMART" id="SM01313"/>
    </source>
</evidence>
<dbReference type="Proteomes" id="UP000183832">
    <property type="component" value="Unassembled WGS sequence"/>
</dbReference>
<evidence type="ECO:0000256" key="10">
    <source>
        <dbReference type="SAM" id="MobiDB-lite"/>
    </source>
</evidence>
<dbReference type="GO" id="GO:0022857">
    <property type="term" value="F:transmembrane transporter activity"/>
    <property type="evidence" value="ECO:0007669"/>
    <property type="project" value="InterPro"/>
</dbReference>
<sequence length="1457" mass="166944">MASPDGDTKKIEQFQQEKNGDEALPRRSRPPTTGEKMLQFLSVYWRSIVVIVIPILFAPVMFQNQDENLVLAFRCLYVVMVMTIYWVTEAIPLPITGMIPMFAFPVMNILETDRVCMMYMKETMVMFIGGLILAQAVEYCNLHKRMALKVISIIGCSQRRLNFGLTCVTMFVSMWISNTAAVAMMCPIMQAVLEELEGQGICKMYVDKKKPTEEEGMLTTKVDDEPPLPSKATNCYFIGAAYAATLGGVGTIVGSGVNLTFKGIYETTYPNNEGLDFPKWMFYNVPGMLFFTFLTWVYLQWLYMGLFRPNSPEAKEADIGVEGERIARQVIEQRYKELGPVTSHEKWVAFLFLSAVALFFFRAPGFMDGWPKLLNITVKVKDATPAIMVVILFFMFPANWRFFRYFKKSNKPLPTTPSGPLLTWKYINTKTPWSLVFLLGGGFALAEGGKVSGMSKMLGTSLQGFKEIPFPLLLFLICVVCQTLTEFTSNVAIANVILPVLAEMAIAIKKHPMMLMYPAALSCCFAFHMPVGTPPNAIVAGVGNIRTKEMAIAGIGPTIFTLFTVWATFPTWGLIVYPEYRNYTHFDLVRLTNGTMNETVYGSLIAAATPLTTLMTESPLLTTLESFENSTGFTSISQIKVQDKGVYKKKRSWQLDELKIVDGHNTEHEFDLIFERKYEWIAITLNEKKTFLSMLWRYVEKSSVITNKALFRNIPESWMDDLTPIPHPTTHSGKETPEEESSNVELDDFKEMAELEKRLENNDFNFLGQYESAIRNADLFIEHLSNNLIELDGANVESILASKAEEKVLSLMQQIDSAIDEVETVELALNEYEEIMSNIRDSMEKMGEKNSMIEVANKNNIELMHELEKIISQLDLPHAYQLALTDTDLTSLKGLQAAKDAGKALQNAMSCDIDPALLRLGAVQDQRKRFEKWKAKFSSTISRHLNNLFIHLGNDLGETMTVHKDDLKLPKHHHHHELSAYQDLMHWMKTMDLNAYEALTKVYTSSLSKVYERDIRQFFDQSKHQIMKNLSYDEMNSSISGKSKVQPNKTSLYGILGLPKEQWNSAAVDSNERQRFDSVLEKVLTELEPMALNEQMFCINFFQLDVLSPTSASKAAPSFAVTPNKDTPEDIPQRRINRQINEEVRRMMSELFGILESELINFIVNFEKLDTFYSLYVFVRLNQHVMTAQDSQSFLSMTYASVLVQVKRNFDKFMQLQLQSIQEAKVPKRSKCGLLCYVENFEEFATLAEKIFRKSERRTDLDKWYVKLVQEIFQGITQLSVEHPKTPNQVIKMENYHHMHSQLARLKVAALENMKKETKLRYNEALRSYVTKYFGRPLEKLNQFFEGVQMKVSQGIKETEISYQMAFSKQELRKVISQYPAREVKKGLENLYKKVEKHLCEEENLLQVVWRAMQEEFLAQYNFIEERISRCYAGAMITLDFTIEEILDFFSEIARSH</sequence>
<dbReference type="InterPro" id="IPR001898">
    <property type="entry name" value="SLC13A/DASS"/>
</dbReference>
<keyword evidence="7 9" id="KW-0175">Coiled coil</keyword>
<organism evidence="13 14">
    <name type="scientific">Clunio marinus</name>
    <dbReference type="NCBI Taxonomy" id="568069"/>
    <lineage>
        <taxon>Eukaryota</taxon>
        <taxon>Metazoa</taxon>
        <taxon>Ecdysozoa</taxon>
        <taxon>Arthropoda</taxon>
        <taxon>Hexapoda</taxon>
        <taxon>Insecta</taxon>
        <taxon>Pterygota</taxon>
        <taxon>Neoptera</taxon>
        <taxon>Endopterygota</taxon>
        <taxon>Diptera</taxon>
        <taxon>Nematocera</taxon>
        <taxon>Chironomoidea</taxon>
        <taxon>Chironomidae</taxon>
        <taxon>Clunio</taxon>
    </lineage>
</organism>
<dbReference type="PANTHER" id="PTHR16092">
    <property type="entry name" value="SEC3/SYNTAXIN-RELATED"/>
    <property type="match status" value="1"/>
</dbReference>
<feature type="coiled-coil region" evidence="9">
    <location>
        <begin position="801"/>
        <end position="849"/>
    </location>
</feature>
<evidence type="ECO:0000313" key="13">
    <source>
        <dbReference type="EMBL" id="CRK98547.1"/>
    </source>
</evidence>
<dbReference type="InterPro" id="IPR028258">
    <property type="entry name" value="Sec3-PIP2_bind"/>
</dbReference>
<evidence type="ECO:0000256" key="6">
    <source>
        <dbReference type="ARBA" id="ARBA00022989"/>
    </source>
</evidence>
<dbReference type="OrthoDB" id="27109at2759"/>
<dbReference type="SMART" id="SM01313">
    <property type="entry name" value="Sec3-PIP2_bind"/>
    <property type="match status" value="1"/>
</dbReference>
<evidence type="ECO:0000256" key="9">
    <source>
        <dbReference type="SAM" id="Coils"/>
    </source>
</evidence>
<comment type="subcellular location">
    <subcellularLocation>
        <location evidence="1">Membrane</location>
        <topology evidence="1">Multi-pass membrane protein</topology>
    </subcellularLocation>
</comment>
<dbReference type="EMBL" id="CVRI01000047">
    <property type="protein sequence ID" value="CRK98547.1"/>
    <property type="molecule type" value="Genomic_DNA"/>
</dbReference>
<dbReference type="Pfam" id="PF15277">
    <property type="entry name" value="Sec3-PIP2_bind"/>
    <property type="match status" value="1"/>
</dbReference>
<evidence type="ECO:0000256" key="7">
    <source>
        <dbReference type="ARBA" id="ARBA00023054"/>
    </source>
</evidence>
<feature type="transmembrane region" description="Helical" evidence="11">
    <location>
        <begin position="43"/>
        <end position="62"/>
    </location>
</feature>
<keyword evidence="14" id="KW-1185">Reference proteome</keyword>
<dbReference type="GO" id="GO:0000145">
    <property type="term" value="C:exocyst"/>
    <property type="evidence" value="ECO:0007669"/>
    <property type="project" value="InterPro"/>
</dbReference>
<feature type="transmembrane region" description="Helical" evidence="11">
    <location>
        <begin position="491"/>
        <end position="508"/>
    </location>
</feature>
<gene>
    <name evidence="13" type="ORF">CLUMA_CG011898</name>
</gene>
<feature type="domain" description="Exocyst complex component Sec3 PIP2-binding N-terminal" evidence="12">
    <location>
        <begin position="615"/>
        <end position="702"/>
    </location>
</feature>
<feature type="transmembrane region" description="Helical" evidence="11">
    <location>
        <begin position="347"/>
        <end position="365"/>
    </location>
</feature>
<dbReference type="Pfam" id="PF09763">
    <property type="entry name" value="Sec3_CC"/>
    <property type="match status" value="1"/>
</dbReference>
<protein>
    <submittedName>
        <fullName evidence="13">CLUMA_CG011898, isoform A</fullName>
    </submittedName>
</protein>
<feature type="transmembrane region" description="Helical" evidence="11">
    <location>
        <begin position="386"/>
        <end position="403"/>
    </location>
</feature>
<comment type="similarity">
    <text evidence="2">Belongs to the SEC3 family.</text>
</comment>
<dbReference type="InterPro" id="IPR048628">
    <property type="entry name" value="Sec3_C"/>
</dbReference>
<dbReference type="InterPro" id="IPR019160">
    <property type="entry name" value="Sec3_CC"/>
</dbReference>
<feature type="transmembrane region" description="Helical" evidence="11">
    <location>
        <begin position="236"/>
        <end position="261"/>
    </location>
</feature>
<dbReference type="STRING" id="568069.A0A1J1IEA9"/>
<reference evidence="13 14" key="1">
    <citation type="submission" date="2015-04" db="EMBL/GenBank/DDBJ databases">
        <authorList>
            <person name="Syromyatnikov M.Y."/>
            <person name="Popov V.N."/>
        </authorList>
    </citation>
    <scope>NUCLEOTIDE SEQUENCE [LARGE SCALE GENOMIC DNA]</scope>
</reference>
<proteinExistence type="inferred from homology"/>
<feature type="transmembrane region" description="Helical" evidence="11">
    <location>
        <begin position="124"/>
        <end position="142"/>
    </location>
</feature>